<comment type="caution">
    <text evidence="9">The sequence shown here is derived from an EMBL/GenBank/DDBJ whole genome shotgun (WGS) entry which is preliminary data.</text>
</comment>
<evidence type="ECO:0000256" key="3">
    <source>
        <dbReference type="ARBA" id="ARBA00013194"/>
    </source>
</evidence>
<evidence type="ECO:0000313" key="10">
    <source>
        <dbReference type="Proteomes" id="UP001212152"/>
    </source>
</evidence>
<feature type="domain" description="PPIase cyclophilin-type" evidence="8">
    <location>
        <begin position="10"/>
        <end position="173"/>
    </location>
</feature>
<keyword evidence="5" id="KW-0802">TPR repeat</keyword>
<reference evidence="9" key="1">
    <citation type="submission" date="2020-05" db="EMBL/GenBank/DDBJ databases">
        <title>Phylogenomic resolution of chytrid fungi.</title>
        <authorList>
            <person name="Stajich J.E."/>
            <person name="Amses K."/>
            <person name="Simmons R."/>
            <person name="Seto K."/>
            <person name="Myers J."/>
            <person name="Bonds A."/>
            <person name="Quandt C.A."/>
            <person name="Barry K."/>
            <person name="Liu P."/>
            <person name="Grigoriev I."/>
            <person name="Longcore J.E."/>
            <person name="James T.Y."/>
        </authorList>
    </citation>
    <scope>NUCLEOTIDE SEQUENCE</scope>
    <source>
        <strain evidence="9">JEL0379</strain>
    </source>
</reference>
<dbReference type="PRINTS" id="PR00153">
    <property type="entry name" value="CSAPPISMRASE"/>
</dbReference>
<dbReference type="FunFam" id="2.40.100.10:FF:000022">
    <property type="entry name" value="Peptidyl-prolyl cis-trans isomerase CYP95"/>
    <property type="match status" value="1"/>
</dbReference>
<evidence type="ECO:0000256" key="2">
    <source>
        <dbReference type="ARBA" id="ARBA00002388"/>
    </source>
</evidence>
<dbReference type="Gene3D" id="1.25.40.10">
    <property type="entry name" value="Tetratricopeptide repeat domain"/>
    <property type="match status" value="1"/>
</dbReference>
<sequence>MTVSQNPRTYFDITIGGAPAGRIVFELYQSTVPKTVENFTRLCAGDTTSSTSGAKLAYAGSGFHRVIKGFMLQGGDFTRGNGTGGESIYGEKFADENFTYTHDCPGLLSMANSGPNTNGSQFFITTVPTPHLNNKHVVFGRVIKGMGLVRRIENIPTTSDKPNEDVVISAAGVLAEGEDDGVPVPADGDPFEEYPEDMGSEIAAEVLLDAATKIKAIGTDKFKKGEFGSAAEKYQKAVRYLHAIHPSPEDLEELTVEQKKTFFSLKISCLLNAAMCYLKSSQPRPAVTATTTILDLAPQLASHKLASDLSVSDGDLTKAHFRRGQALAKLNDPEAAAADLSAAQKLAPGDALVQRELLVVQRTMKEKKEKEKKAYAKMFA</sequence>
<dbReference type="PANTHER" id="PTHR11071">
    <property type="entry name" value="PEPTIDYL-PROLYL CIS-TRANS ISOMERASE"/>
    <property type="match status" value="1"/>
</dbReference>
<comment type="function">
    <text evidence="2">PPIases accelerate the folding of proteins. It catalyzes the cis-trans isomerization of proline imidic peptide bonds in oligopeptides.</text>
</comment>
<dbReference type="AlphaFoldDB" id="A0AAD5THP7"/>
<comment type="catalytic activity">
    <reaction evidence="1">
        <text>[protein]-peptidylproline (omega=180) = [protein]-peptidylproline (omega=0)</text>
        <dbReference type="Rhea" id="RHEA:16237"/>
        <dbReference type="Rhea" id="RHEA-COMP:10747"/>
        <dbReference type="Rhea" id="RHEA-COMP:10748"/>
        <dbReference type="ChEBI" id="CHEBI:83833"/>
        <dbReference type="ChEBI" id="CHEBI:83834"/>
        <dbReference type="EC" id="5.2.1.8"/>
    </reaction>
</comment>
<dbReference type="GO" id="GO:0003755">
    <property type="term" value="F:peptidyl-prolyl cis-trans isomerase activity"/>
    <property type="evidence" value="ECO:0007669"/>
    <property type="project" value="UniProtKB-KW"/>
</dbReference>
<dbReference type="SMART" id="SM00028">
    <property type="entry name" value="TPR"/>
    <property type="match status" value="3"/>
</dbReference>
<gene>
    <name evidence="9" type="primary">CPR6</name>
    <name evidence="9" type="ORF">HDU87_004798</name>
</gene>
<dbReference type="InterPro" id="IPR011990">
    <property type="entry name" value="TPR-like_helical_dom_sf"/>
</dbReference>
<dbReference type="EMBL" id="JADGJQ010000037">
    <property type="protein sequence ID" value="KAJ3176866.1"/>
    <property type="molecule type" value="Genomic_DNA"/>
</dbReference>
<evidence type="ECO:0000256" key="5">
    <source>
        <dbReference type="ARBA" id="ARBA00022803"/>
    </source>
</evidence>
<dbReference type="GO" id="GO:0005737">
    <property type="term" value="C:cytoplasm"/>
    <property type="evidence" value="ECO:0007669"/>
    <property type="project" value="TreeGrafter"/>
</dbReference>
<organism evidence="9 10">
    <name type="scientific">Geranomyces variabilis</name>
    <dbReference type="NCBI Taxonomy" id="109894"/>
    <lineage>
        <taxon>Eukaryota</taxon>
        <taxon>Fungi</taxon>
        <taxon>Fungi incertae sedis</taxon>
        <taxon>Chytridiomycota</taxon>
        <taxon>Chytridiomycota incertae sedis</taxon>
        <taxon>Chytridiomycetes</taxon>
        <taxon>Spizellomycetales</taxon>
        <taxon>Powellomycetaceae</taxon>
        <taxon>Geranomyces</taxon>
    </lineage>
</organism>
<keyword evidence="7 9" id="KW-0413">Isomerase</keyword>
<dbReference type="Gene3D" id="2.40.100.10">
    <property type="entry name" value="Cyclophilin-like"/>
    <property type="match status" value="1"/>
</dbReference>
<dbReference type="PROSITE" id="PS00170">
    <property type="entry name" value="CSA_PPIASE_1"/>
    <property type="match status" value="1"/>
</dbReference>
<keyword evidence="4" id="KW-0677">Repeat</keyword>
<dbReference type="SUPFAM" id="SSF48452">
    <property type="entry name" value="TPR-like"/>
    <property type="match status" value="1"/>
</dbReference>
<evidence type="ECO:0000256" key="4">
    <source>
        <dbReference type="ARBA" id="ARBA00022737"/>
    </source>
</evidence>
<dbReference type="GO" id="GO:0016018">
    <property type="term" value="F:cyclosporin A binding"/>
    <property type="evidence" value="ECO:0007669"/>
    <property type="project" value="TreeGrafter"/>
</dbReference>
<dbReference type="FunFam" id="1.25.40.10:FF:000029">
    <property type="entry name" value="peptidyl-prolyl cis-trans isomerase D"/>
    <property type="match status" value="1"/>
</dbReference>
<dbReference type="CDD" id="cd01926">
    <property type="entry name" value="cyclophilin_ABH_like"/>
    <property type="match status" value="1"/>
</dbReference>
<dbReference type="InterPro" id="IPR019734">
    <property type="entry name" value="TPR_rpt"/>
</dbReference>
<dbReference type="Pfam" id="PF00160">
    <property type="entry name" value="Pro_isomerase"/>
    <property type="match status" value="1"/>
</dbReference>
<dbReference type="Proteomes" id="UP001212152">
    <property type="component" value="Unassembled WGS sequence"/>
</dbReference>
<dbReference type="SUPFAM" id="SSF50891">
    <property type="entry name" value="Cyclophilin-like"/>
    <property type="match status" value="1"/>
</dbReference>
<dbReference type="InterPro" id="IPR020892">
    <property type="entry name" value="Cyclophilin-type_PPIase_CS"/>
</dbReference>
<evidence type="ECO:0000256" key="1">
    <source>
        <dbReference type="ARBA" id="ARBA00000971"/>
    </source>
</evidence>
<evidence type="ECO:0000256" key="6">
    <source>
        <dbReference type="ARBA" id="ARBA00023110"/>
    </source>
</evidence>
<protein>
    <recommendedName>
        <fullName evidence="3">peptidylprolyl isomerase</fullName>
        <ecNumber evidence="3">5.2.1.8</ecNumber>
    </recommendedName>
</protein>
<dbReference type="PANTHER" id="PTHR11071:SF561">
    <property type="entry name" value="PEPTIDYL-PROLYL CIS-TRANS ISOMERASE D-RELATED"/>
    <property type="match status" value="1"/>
</dbReference>
<dbReference type="InterPro" id="IPR029000">
    <property type="entry name" value="Cyclophilin-like_dom_sf"/>
</dbReference>
<dbReference type="EC" id="5.2.1.8" evidence="3"/>
<dbReference type="GO" id="GO:0042026">
    <property type="term" value="P:protein refolding"/>
    <property type="evidence" value="ECO:0007669"/>
    <property type="project" value="UniProtKB-ARBA"/>
</dbReference>
<name>A0AAD5THP7_9FUNG</name>
<accession>A0AAD5THP7</accession>
<evidence type="ECO:0000259" key="8">
    <source>
        <dbReference type="PROSITE" id="PS50072"/>
    </source>
</evidence>
<evidence type="ECO:0000313" key="9">
    <source>
        <dbReference type="EMBL" id="KAJ3176866.1"/>
    </source>
</evidence>
<keyword evidence="10" id="KW-1185">Reference proteome</keyword>
<dbReference type="InterPro" id="IPR002130">
    <property type="entry name" value="Cyclophilin-type_PPIase_dom"/>
</dbReference>
<evidence type="ECO:0000256" key="7">
    <source>
        <dbReference type="ARBA" id="ARBA00023235"/>
    </source>
</evidence>
<dbReference type="PROSITE" id="PS50072">
    <property type="entry name" value="CSA_PPIASE_2"/>
    <property type="match status" value="1"/>
</dbReference>
<proteinExistence type="predicted"/>
<keyword evidence="6" id="KW-0697">Rotamase</keyword>